<gene>
    <name evidence="2" type="ORF">AA106556_1297</name>
</gene>
<dbReference type="Proteomes" id="UP001062443">
    <property type="component" value="Unassembled WGS sequence"/>
</dbReference>
<keyword evidence="3" id="KW-1185">Reference proteome</keyword>
<dbReference type="EMBL" id="BAQB01000018">
    <property type="protein sequence ID" value="GBR46984.1"/>
    <property type="molecule type" value="Genomic_DNA"/>
</dbReference>
<evidence type="ECO:0000256" key="1">
    <source>
        <dbReference type="SAM" id="MobiDB-lite"/>
    </source>
</evidence>
<accession>A0ABQ0QJL0</accession>
<evidence type="ECO:0008006" key="4">
    <source>
        <dbReference type="Google" id="ProtNLM"/>
    </source>
</evidence>
<proteinExistence type="predicted"/>
<name>A0ABQ0QJL0_9PROT</name>
<evidence type="ECO:0000313" key="3">
    <source>
        <dbReference type="Proteomes" id="UP001062443"/>
    </source>
</evidence>
<feature type="region of interest" description="Disordered" evidence="1">
    <location>
        <begin position="1"/>
        <end position="21"/>
    </location>
</feature>
<organism evidence="2 3">
    <name type="scientific">Neokomagataea tanensis NBRC 106556</name>
    <dbReference type="NCBI Taxonomy" id="1223519"/>
    <lineage>
        <taxon>Bacteria</taxon>
        <taxon>Pseudomonadati</taxon>
        <taxon>Pseudomonadota</taxon>
        <taxon>Alphaproteobacteria</taxon>
        <taxon>Acetobacterales</taxon>
        <taxon>Acetobacteraceae</taxon>
        <taxon>Neokomagataea</taxon>
    </lineage>
</organism>
<sequence length="61" mass="6803">MNGFSRNRAMRTIKARMEPTTRHSAKGILMVTYPEKECLVRANAFLGPSPRVVGENEGDIP</sequence>
<protein>
    <recommendedName>
        <fullName evidence="4">Transposase</fullName>
    </recommendedName>
</protein>
<comment type="caution">
    <text evidence="2">The sequence shown here is derived from an EMBL/GenBank/DDBJ whole genome shotgun (WGS) entry which is preliminary data.</text>
</comment>
<evidence type="ECO:0000313" key="2">
    <source>
        <dbReference type="EMBL" id="GBR46984.1"/>
    </source>
</evidence>
<reference evidence="2" key="1">
    <citation type="submission" date="2013-04" db="EMBL/GenBank/DDBJ databases">
        <title>The genome sequencing project of 58 acetic acid bacteria.</title>
        <authorList>
            <person name="Okamoto-Kainuma A."/>
            <person name="Ishikawa M."/>
            <person name="Umino S."/>
            <person name="Koizumi Y."/>
            <person name="Shiwa Y."/>
            <person name="Yoshikawa H."/>
            <person name="Matsutani M."/>
            <person name="Matsushita K."/>
        </authorList>
    </citation>
    <scope>NUCLEOTIDE SEQUENCE</scope>
    <source>
        <strain evidence="2">NBRC 106556</strain>
    </source>
</reference>